<evidence type="ECO:0000313" key="2">
    <source>
        <dbReference type="EMBL" id="ACS83942.1"/>
    </source>
</evidence>
<dbReference type="AlphaFoldDB" id="C6C6M3"/>
<dbReference type="KEGG" id="dda:Dd703_0123"/>
<dbReference type="EMBL" id="CP001654">
    <property type="protein sequence ID" value="ACS83942.1"/>
    <property type="molecule type" value="Genomic_DNA"/>
</dbReference>
<protein>
    <submittedName>
        <fullName evidence="2">Amino acid adenylation</fullName>
    </submittedName>
</protein>
<organism evidence="2 3">
    <name type="scientific">Musicola paradisiaca (strain Ech703)</name>
    <name type="common">Dickeya paradisiaca</name>
    <name type="synonym">Dickeya dadantii</name>
    <dbReference type="NCBI Taxonomy" id="579405"/>
    <lineage>
        <taxon>Bacteria</taxon>
        <taxon>Pseudomonadati</taxon>
        <taxon>Pseudomonadota</taxon>
        <taxon>Gammaproteobacteria</taxon>
        <taxon>Enterobacterales</taxon>
        <taxon>Pectobacteriaceae</taxon>
        <taxon>Musicola</taxon>
    </lineage>
</organism>
<evidence type="ECO:0000259" key="1">
    <source>
        <dbReference type="Pfam" id="PF22016"/>
    </source>
</evidence>
<dbReference type="eggNOG" id="ENOG503386I">
    <property type="taxonomic scope" value="Bacteria"/>
</dbReference>
<name>C6C6M3_MUSP7</name>
<accession>C6C6M3</accession>
<dbReference type="InterPro" id="IPR053864">
    <property type="entry name" value="DUF6933"/>
</dbReference>
<proteinExistence type="predicted"/>
<sequence length="226" mass="26202">MKLFFSVSNKLAKFLRLDAPRLSGPDGQQPGVQPTVTHSTQISWQLDLIVLDDEWLVVAVEAYSRYTLVIPYVLRPDWHEVEADFKEQWLQHLLSWMHMAGVVDEEWQARQVATGVAALEETVCYRNRDMSIGGHLSDIQLWLRTYLEERRPKRFKQRQVWEFCDYINQLSRRVGGQRRQQGMFLPAERFLTDGLYRFASGLNLASSADGGPANFPNPHRLRGVKQ</sequence>
<dbReference type="Proteomes" id="UP000002734">
    <property type="component" value="Chromosome"/>
</dbReference>
<dbReference type="RefSeq" id="WP_012763765.1">
    <property type="nucleotide sequence ID" value="NC_012880.1"/>
</dbReference>
<reference evidence="2" key="1">
    <citation type="submission" date="2009-06" db="EMBL/GenBank/DDBJ databases">
        <title>Complete sequence of Dickeya dadantii Ech703.</title>
        <authorList>
            <consortium name="US DOE Joint Genome Institute"/>
            <person name="Lucas S."/>
            <person name="Copeland A."/>
            <person name="Lapidus A."/>
            <person name="Glavina del Rio T."/>
            <person name="Dalin E."/>
            <person name="Tice H."/>
            <person name="Bruce D."/>
            <person name="Goodwin L."/>
            <person name="Pitluck S."/>
            <person name="Chertkov O."/>
            <person name="Brettin T."/>
            <person name="Detter J.C."/>
            <person name="Han C."/>
            <person name="Larimer F."/>
            <person name="Land M."/>
            <person name="Hauser L."/>
            <person name="Kyrpides N."/>
            <person name="Mikhailova N."/>
            <person name="Balakrishnan V."/>
            <person name="Glasner J."/>
            <person name="Perna N.T."/>
        </authorList>
    </citation>
    <scope>NUCLEOTIDE SEQUENCE [LARGE SCALE GENOMIC DNA]</scope>
    <source>
        <strain evidence="2">Ech703</strain>
    </source>
</reference>
<dbReference type="HOGENOM" id="CLU_1223151_0_0_6"/>
<evidence type="ECO:0000313" key="3">
    <source>
        <dbReference type="Proteomes" id="UP000002734"/>
    </source>
</evidence>
<keyword evidence="3" id="KW-1185">Reference proteome</keyword>
<feature type="domain" description="DUF6933" evidence="1">
    <location>
        <begin position="8"/>
        <end position="172"/>
    </location>
</feature>
<gene>
    <name evidence="2" type="ordered locus">Dd703_0123</name>
</gene>
<dbReference type="Pfam" id="PF22016">
    <property type="entry name" value="DUF6933"/>
    <property type="match status" value="1"/>
</dbReference>